<proteinExistence type="predicted"/>
<feature type="compositionally biased region" description="Basic and acidic residues" evidence="1">
    <location>
        <begin position="104"/>
        <end position="116"/>
    </location>
</feature>
<evidence type="ECO:0000256" key="1">
    <source>
        <dbReference type="SAM" id="MobiDB-lite"/>
    </source>
</evidence>
<sequence>MTQLRTFCLLLLLGFVLGSLYEPIRILGRGRRGRALRLALDLLFCLAAGAAYLCLSVSCELPGFRLFHAAGLGAGLLLYEKSLHKTVAFFARKVYNNAKASIQKQKDKPLCKTRDSRSRKKKPRGSP</sequence>
<comment type="caution">
    <text evidence="3">The sequence shown here is derived from an EMBL/GenBank/DDBJ whole genome shotgun (WGS) entry which is preliminary data.</text>
</comment>
<dbReference type="AlphaFoldDB" id="A0A9D2G4S6"/>
<keyword evidence="2" id="KW-1133">Transmembrane helix</keyword>
<dbReference type="Pfam" id="PF09578">
    <property type="entry name" value="Spore_YabQ"/>
    <property type="match status" value="1"/>
</dbReference>
<dbReference type="NCBIfam" id="TIGR02893">
    <property type="entry name" value="spore_yabQ"/>
    <property type="match status" value="1"/>
</dbReference>
<organism evidence="3 4">
    <name type="scientific">Candidatus Gallimonas intestinavium</name>
    <dbReference type="NCBI Taxonomy" id="2838603"/>
    <lineage>
        <taxon>Bacteria</taxon>
        <taxon>Bacillati</taxon>
        <taxon>Bacillota</taxon>
        <taxon>Clostridia</taxon>
        <taxon>Candidatus Gallimonas</taxon>
    </lineage>
</organism>
<evidence type="ECO:0000313" key="4">
    <source>
        <dbReference type="Proteomes" id="UP000824102"/>
    </source>
</evidence>
<keyword evidence="2" id="KW-0812">Transmembrane</keyword>
<evidence type="ECO:0000313" key="3">
    <source>
        <dbReference type="EMBL" id="HIZ73049.1"/>
    </source>
</evidence>
<feature type="transmembrane region" description="Helical" evidence="2">
    <location>
        <begin position="34"/>
        <end position="55"/>
    </location>
</feature>
<gene>
    <name evidence="3" type="ORF">H9964_05680</name>
</gene>
<reference evidence="3" key="1">
    <citation type="journal article" date="2021" name="PeerJ">
        <title>Extensive microbial diversity within the chicken gut microbiome revealed by metagenomics and culture.</title>
        <authorList>
            <person name="Gilroy R."/>
            <person name="Ravi A."/>
            <person name="Getino M."/>
            <person name="Pursley I."/>
            <person name="Horton D.L."/>
            <person name="Alikhan N.F."/>
            <person name="Baker D."/>
            <person name="Gharbi K."/>
            <person name="Hall N."/>
            <person name="Watson M."/>
            <person name="Adriaenssens E.M."/>
            <person name="Foster-Nyarko E."/>
            <person name="Jarju S."/>
            <person name="Secka A."/>
            <person name="Antonio M."/>
            <person name="Oren A."/>
            <person name="Chaudhuri R.R."/>
            <person name="La Ragione R."/>
            <person name="Hildebrand F."/>
            <person name="Pallen M.J."/>
        </authorList>
    </citation>
    <scope>NUCLEOTIDE SEQUENCE</scope>
    <source>
        <strain evidence="3">ChiW7-2402</strain>
    </source>
</reference>
<dbReference type="EMBL" id="DXBB01000077">
    <property type="protein sequence ID" value="HIZ73049.1"/>
    <property type="molecule type" value="Genomic_DNA"/>
</dbReference>
<reference evidence="3" key="2">
    <citation type="submission" date="2021-04" db="EMBL/GenBank/DDBJ databases">
        <authorList>
            <person name="Gilroy R."/>
        </authorList>
    </citation>
    <scope>NUCLEOTIDE SEQUENCE</scope>
    <source>
        <strain evidence="3">ChiW7-2402</strain>
    </source>
</reference>
<evidence type="ECO:0008006" key="5">
    <source>
        <dbReference type="Google" id="ProtNLM"/>
    </source>
</evidence>
<keyword evidence="2" id="KW-0472">Membrane</keyword>
<feature type="compositionally biased region" description="Basic residues" evidence="1">
    <location>
        <begin position="117"/>
        <end position="127"/>
    </location>
</feature>
<dbReference type="InterPro" id="IPR019074">
    <property type="entry name" value="YabQ"/>
</dbReference>
<dbReference type="Proteomes" id="UP000824102">
    <property type="component" value="Unassembled WGS sequence"/>
</dbReference>
<feature type="region of interest" description="Disordered" evidence="1">
    <location>
        <begin position="104"/>
        <end position="127"/>
    </location>
</feature>
<accession>A0A9D2G4S6</accession>
<protein>
    <recommendedName>
        <fullName evidence="5">Spore cortex biosynthesis protein YabQ</fullName>
    </recommendedName>
</protein>
<evidence type="ECO:0000256" key="2">
    <source>
        <dbReference type="SAM" id="Phobius"/>
    </source>
</evidence>
<name>A0A9D2G4S6_9FIRM</name>